<sequence>MNRRQFLAAAAAIVPSLALAQGHGSHGTAPANPAVFRIGALVIEAPWTRATPGGARVAGGFMTIRNTGTVPDRLVGGTFPGAPRVEVHEMAMADGMMRMRELRGGLEIPAGGSVQLRPGGYHMMFMELGEPVRAGAPLRGTLVFEKAGTIEIAYDVVPVGAPGPAGHGAARH</sequence>
<dbReference type="PANTHER" id="PTHR36302">
    <property type="entry name" value="BLR7088 PROTEIN"/>
    <property type="match status" value="1"/>
</dbReference>
<feature type="chain" id="PRO_5015632194" evidence="1">
    <location>
        <begin position="21"/>
        <end position="172"/>
    </location>
</feature>
<dbReference type="InterPro" id="IPR036182">
    <property type="entry name" value="PCuAC_sf"/>
</dbReference>
<reference evidence="2 3" key="1">
    <citation type="submission" date="2018-04" db="EMBL/GenBank/DDBJ databases">
        <title>Genomic Encyclopedia of Archaeal and Bacterial Type Strains, Phase II (KMG-II): from individual species to whole genera.</title>
        <authorList>
            <person name="Goeker M."/>
        </authorList>
    </citation>
    <scope>NUCLEOTIDE SEQUENCE [LARGE SCALE GENOMIC DNA]</scope>
    <source>
        <strain evidence="2 3">DSM 25521</strain>
    </source>
</reference>
<evidence type="ECO:0000313" key="2">
    <source>
        <dbReference type="EMBL" id="PTM61224.1"/>
    </source>
</evidence>
<comment type="caution">
    <text evidence="2">The sequence shown here is derived from an EMBL/GenBank/DDBJ whole genome shotgun (WGS) entry which is preliminary data.</text>
</comment>
<proteinExistence type="predicted"/>
<keyword evidence="3" id="KW-1185">Reference proteome</keyword>
<evidence type="ECO:0000256" key="1">
    <source>
        <dbReference type="SAM" id="SignalP"/>
    </source>
</evidence>
<name>A0A2T4ZH42_9HYPH</name>
<dbReference type="InterPro" id="IPR006311">
    <property type="entry name" value="TAT_signal"/>
</dbReference>
<dbReference type="Proteomes" id="UP000241808">
    <property type="component" value="Unassembled WGS sequence"/>
</dbReference>
<dbReference type="InterPro" id="IPR007410">
    <property type="entry name" value="LpqE-like"/>
</dbReference>
<protein>
    <submittedName>
        <fullName evidence="2">Copper(I)-binding protein</fullName>
    </submittedName>
</protein>
<evidence type="ECO:0000313" key="3">
    <source>
        <dbReference type="Proteomes" id="UP000241808"/>
    </source>
</evidence>
<dbReference type="RefSeq" id="WP_108175408.1">
    <property type="nucleotide sequence ID" value="NZ_PZZL01000002.1"/>
</dbReference>
<dbReference type="PANTHER" id="PTHR36302:SF1">
    <property type="entry name" value="COPPER CHAPERONE PCU(A)C"/>
    <property type="match status" value="1"/>
</dbReference>
<dbReference type="InterPro" id="IPR058248">
    <property type="entry name" value="Lxx211020-like"/>
</dbReference>
<dbReference type="Pfam" id="PF04314">
    <property type="entry name" value="PCuAC"/>
    <property type="match status" value="1"/>
</dbReference>
<dbReference type="AlphaFoldDB" id="A0A2T4ZH42"/>
<dbReference type="SUPFAM" id="SSF110087">
    <property type="entry name" value="DR1885-like metal-binding protein"/>
    <property type="match status" value="1"/>
</dbReference>
<keyword evidence="1" id="KW-0732">Signal</keyword>
<accession>A0A2T4ZH42</accession>
<dbReference type="Gene3D" id="2.60.40.1890">
    <property type="entry name" value="PCu(A)C copper chaperone"/>
    <property type="match status" value="1"/>
</dbReference>
<dbReference type="PROSITE" id="PS51318">
    <property type="entry name" value="TAT"/>
    <property type="match status" value="1"/>
</dbReference>
<gene>
    <name evidence="2" type="ORF">C8P69_102611</name>
</gene>
<feature type="signal peptide" evidence="1">
    <location>
        <begin position="1"/>
        <end position="20"/>
    </location>
</feature>
<organism evidence="2 3">
    <name type="scientific">Phreatobacter oligotrophus</name>
    <dbReference type="NCBI Taxonomy" id="1122261"/>
    <lineage>
        <taxon>Bacteria</taxon>
        <taxon>Pseudomonadati</taxon>
        <taxon>Pseudomonadota</taxon>
        <taxon>Alphaproteobacteria</taxon>
        <taxon>Hyphomicrobiales</taxon>
        <taxon>Phreatobacteraceae</taxon>
        <taxon>Phreatobacter</taxon>
    </lineage>
</organism>
<dbReference type="EMBL" id="PZZL01000002">
    <property type="protein sequence ID" value="PTM61224.1"/>
    <property type="molecule type" value="Genomic_DNA"/>
</dbReference>
<dbReference type="OrthoDB" id="9796962at2"/>